<organism evidence="1 2">
    <name type="scientific">Entamoeba nuttalli</name>
    <dbReference type="NCBI Taxonomy" id="412467"/>
    <lineage>
        <taxon>Eukaryota</taxon>
        <taxon>Amoebozoa</taxon>
        <taxon>Evosea</taxon>
        <taxon>Archamoebae</taxon>
        <taxon>Mastigamoebida</taxon>
        <taxon>Entamoebidae</taxon>
        <taxon>Entamoeba</taxon>
    </lineage>
</organism>
<reference evidence="1 2" key="1">
    <citation type="journal article" date="2019" name="PLoS Negl. Trop. Dis.">
        <title>Whole genome sequencing of Entamoeba nuttalli reveals mammalian host-related molecular signatures and a novel octapeptide-repeat surface protein.</title>
        <authorList>
            <person name="Tanaka M."/>
            <person name="Makiuchi T."/>
            <person name="Komiyama T."/>
            <person name="Shiina T."/>
            <person name="Osaki K."/>
            <person name="Tachibana H."/>
        </authorList>
    </citation>
    <scope>NUCLEOTIDE SEQUENCE [LARGE SCALE GENOMIC DNA]</scope>
    <source>
        <strain evidence="1 2">P19-061405</strain>
    </source>
</reference>
<dbReference type="EMBL" id="BAAFRS010000036">
    <property type="protein sequence ID" value="GAB1219481.1"/>
    <property type="molecule type" value="Genomic_DNA"/>
</dbReference>
<accession>A0ABQ0D9H1</accession>
<name>A0ABQ0D9H1_9EUKA</name>
<proteinExistence type="predicted"/>
<sequence length="91" mass="10242">MQVIKPIATIKCDISLLNSSTSSINEQTPISLGSISQCNESPFSPRFPQRVFSPLPSDSPIIDDDNTFDYELNTCIKQSPVFQDSFFEFEF</sequence>
<protein>
    <submittedName>
        <fullName evidence="1">Uncharacterized protein</fullName>
    </submittedName>
</protein>
<gene>
    <name evidence="1" type="ORF">ENUP19_0036G0055</name>
</gene>
<keyword evidence="2" id="KW-1185">Reference proteome</keyword>
<dbReference type="Proteomes" id="UP001628156">
    <property type="component" value="Unassembled WGS sequence"/>
</dbReference>
<evidence type="ECO:0000313" key="2">
    <source>
        <dbReference type="Proteomes" id="UP001628156"/>
    </source>
</evidence>
<comment type="caution">
    <text evidence="1">The sequence shown here is derived from an EMBL/GenBank/DDBJ whole genome shotgun (WGS) entry which is preliminary data.</text>
</comment>
<evidence type="ECO:0000313" key="1">
    <source>
        <dbReference type="EMBL" id="GAB1219481.1"/>
    </source>
</evidence>